<name>A0A9D4IEY9_DREPO</name>
<dbReference type="EMBL" id="JAIWYP010000009">
    <property type="protein sequence ID" value="KAH3772914.1"/>
    <property type="molecule type" value="Genomic_DNA"/>
</dbReference>
<evidence type="ECO:0000313" key="1">
    <source>
        <dbReference type="EMBL" id="KAH3772881.1"/>
    </source>
</evidence>
<dbReference type="AlphaFoldDB" id="A0A9D4IEY9"/>
<sequence>MLQGVSVFIEIYERSRDWLRAASEARRSSHELPEPNLALARICSDLVDGNSHGIYCHNKNVTRAHLALKFGYCYKED</sequence>
<evidence type="ECO:0000313" key="3">
    <source>
        <dbReference type="Proteomes" id="UP000828390"/>
    </source>
</evidence>
<keyword evidence="3" id="KW-1185">Reference proteome</keyword>
<gene>
    <name evidence="1" type="ORF">DPMN_174228</name>
    <name evidence="2" type="ORF">DPMN_174261</name>
</gene>
<reference evidence="1" key="1">
    <citation type="journal article" date="2019" name="bioRxiv">
        <title>The Genome of the Zebra Mussel, Dreissena polymorpha: A Resource for Invasive Species Research.</title>
        <authorList>
            <person name="McCartney M.A."/>
            <person name="Auch B."/>
            <person name="Kono T."/>
            <person name="Mallez S."/>
            <person name="Zhang Y."/>
            <person name="Obille A."/>
            <person name="Becker A."/>
            <person name="Abrahante J.E."/>
            <person name="Garbe J."/>
            <person name="Badalamenti J.P."/>
            <person name="Herman A."/>
            <person name="Mangelson H."/>
            <person name="Liachko I."/>
            <person name="Sullivan S."/>
            <person name="Sone E.D."/>
            <person name="Koren S."/>
            <person name="Silverstein K.A.T."/>
            <person name="Beckman K.B."/>
            <person name="Gohl D.M."/>
        </authorList>
    </citation>
    <scope>NUCLEOTIDE SEQUENCE</scope>
    <source>
        <strain evidence="1">Duluth1</strain>
        <tissue evidence="1">Whole animal</tissue>
    </source>
</reference>
<reference evidence="1" key="2">
    <citation type="submission" date="2020-11" db="EMBL/GenBank/DDBJ databases">
        <authorList>
            <person name="McCartney M.A."/>
            <person name="Auch B."/>
            <person name="Kono T."/>
            <person name="Mallez S."/>
            <person name="Becker A."/>
            <person name="Gohl D.M."/>
            <person name="Silverstein K.A.T."/>
            <person name="Koren S."/>
            <person name="Bechman K.B."/>
            <person name="Herman A."/>
            <person name="Abrahante J.E."/>
            <person name="Garbe J."/>
        </authorList>
    </citation>
    <scope>NUCLEOTIDE SEQUENCE</scope>
    <source>
        <strain evidence="1">Duluth1</strain>
        <tissue evidence="1">Whole animal</tissue>
    </source>
</reference>
<accession>A0A9D4IEY9</accession>
<protein>
    <submittedName>
        <fullName evidence="1">Uncharacterized protein</fullName>
    </submittedName>
</protein>
<organism evidence="1 3">
    <name type="scientific">Dreissena polymorpha</name>
    <name type="common">Zebra mussel</name>
    <name type="synonym">Mytilus polymorpha</name>
    <dbReference type="NCBI Taxonomy" id="45954"/>
    <lineage>
        <taxon>Eukaryota</taxon>
        <taxon>Metazoa</taxon>
        <taxon>Spiralia</taxon>
        <taxon>Lophotrochozoa</taxon>
        <taxon>Mollusca</taxon>
        <taxon>Bivalvia</taxon>
        <taxon>Autobranchia</taxon>
        <taxon>Heteroconchia</taxon>
        <taxon>Euheterodonta</taxon>
        <taxon>Imparidentia</taxon>
        <taxon>Neoheterodontei</taxon>
        <taxon>Myida</taxon>
        <taxon>Dreissenoidea</taxon>
        <taxon>Dreissenidae</taxon>
        <taxon>Dreissena</taxon>
    </lineage>
</organism>
<comment type="caution">
    <text evidence="1">The sequence shown here is derived from an EMBL/GenBank/DDBJ whole genome shotgun (WGS) entry which is preliminary data.</text>
</comment>
<proteinExistence type="predicted"/>
<dbReference type="Proteomes" id="UP000828390">
    <property type="component" value="Unassembled WGS sequence"/>
</dbReference>
<evidence type="ECO:0000313" key="2">
    <source>
        <dbReference type="EMBL" id="KAH3772914.1"/>
    </source>
</evidence>
<dbReference type="EMBL" id="JAIWYP010000009">
    <property type="protein sequence ID" value="KAH3772881.1"/>
    <property type="molecule type" value="Genomic_DNA"/>
</dbReference>